<evidence type="ECO:0000256" key="3">
    <source>
        <dbReference type="ARBA" id="ARBA00022816"/>
    </source>
</evidence>
<evidence type="ECO:0000256" key="6">
    <source>
        <dbReference type="ARBA" id="ARBA00023132"/>
    </source>
</evidence>
<keyword evidence="3" id="KW-0509">mRNA transport</keyword>
<evidence type="ECO:0000256" key="7">
    <source>
        <dbReference type="ARBA" id="ARBA00023242"/>
    </source>
</evidence>
<dbReference type="InterPro" id="IPR007252">
    <property type="entry name" value="Nup84/Nup107"/>
</dbReference>
<dbReference type="GO" id="GO:0000973">
    <property type="term" value="P:post-transcriptional tethering of RNA polymerase II gene DNA at nuclear periphery"/>
    <property type="evidence" value="ECO:0007669"/>
    <property type="project" value="TreeGrafter"/>
</dbReference>
<sequence length="234" mass="26286">MEEEMAMDTSPNPGDNYFDPQNLSSRQQFRRYGKRHSTSGASIQQDNSASKLSKTGLLYDGQSIHSPTNAALVLENIKQEVENLDADYLEEKTPYSTRRRLSSDVHGVPGVDGGIDSVRYSLKACKTEGDSLGDGAETIFTLFASLLDSSLQGLMPIADLILRVENACRNVSESIRYDLNVRHRVVEDKLMRQKAQLLLEEAATWSLLWFLYGKGNILQTIYFWFFYGPLTSLS</sequence>
<evidence type="ECO:0000256" key="4">
    <source>
        <dbReference type="ARBA" id="ARBA00022927"/>
    </source>
</evidence>
<dbReference type="GO" id="GO:0031080">
    <property type="term" value="C:nuclear pore outer ring"/>
    <property type="evidence" value="ECO:0007669"/>
    <property type="project" value="TreeGrafter"/>
</dbReference>
<feature type="compositionally biased region" description="Basic residues" evidence="8">
    <location>
        <begin position="28"/>
        <end position="37"/>
    </location>
</feature>
<gene>
    <name evidence="9" type="ORF">AYBTSS11_LOCUS14398</name>
</gene>
<organism evidence="9 10">
    <name type="scientific">Sphenostylis stenocarpa</name>
    <dbReference type="NCBI Taxonomy" id="92480"/>
    <lineage>
        <taxon>Eukaryota</taxon>
        <taxon>Viridiplantae</taxon>
        <taxon>Streptophyta</taxon>
        <taxon>Embryophyta</taxon>
        <taxon>Tracheophyta</taxon>
        <taxon>Spermatophyta</taxon>
        <taxon>Magnoliopsida</taxon>
        <taxon>eudicotyledons</taxon>
        <taxon>Gunneridae</taxon>
        <taxon>Pentapetalae</taxon>
        <taxon>rosids</taxon>
        <taxon>fabids</taxon>
        <taxon>Fabales</taxon>
        <taxon>Fabaceae</taxon>
        <taxon>Papilionoideae</taxon>
        <taxon>50 kb inversion clade</taxon>
        <taxon>NPAAA clade</taxon>
        <taxon>indigoferoid/millettioid clade</taxon>
        <taxon>Phaseoleae</taxon>
        <taxon>Sphenostylis</taxon>
    </lineage>
</organism>
<name>A0AA86SMJ9_9FABA</name>
<keyword evidence="5" id="KW-0811">Translocation</keyword>
<comment type="subcellular location">
    <subcellularLocation>
        <location evidence="1">Nucleus</location>
        <location evidence="1">Nuclear pore complex</location>
    </subcellularLocation>
</comment>
<proteinExistence type="predicted"/>
<evidence type="ECO:0000256" key="5">
    <source>
        <dbReference type="ARBA" id="ARBA00023010"/>
    </source>
</evidence>
<dbReference type="GO" id="GO:0006606">
    <property type="term" value="P:protein import into nucleus"/>
    <property type="evidence" value="ECO:0007669"/>
    <property type="project" value="TreeGrafter"/>
</dbReference>
<dbReference type="GO" id="GO:0006406">
    <property type="term" value="P:mRNA export from nucleus"/>
    <property type="evidence" value="ECO:0007669"/>
    <property type="project" value="TreeGrafter"/>
</dbReference>
<evidence type="ECO:0000313" key="9">
    <source>
        <dbReference type="EMBL" id="CAJ1950711.1"/>
    </source>
</evidence>
<protein>
    <submittedName>
        <fullName evidence="9">Uncharacterized protein</fullName>
    </submittedName>
</protein>
<evidence type="ECO:0000256" key="2">
    <source>
        <dbReference type="ARBA" id="ARBA00022448"/>
    </source>
</evidence>
<keyword evidence="4" id="KW-0653">Protein transport</keyword>
<feature type="compositionally biased region" description="Polar residues" evidence="8">
    <location>
        <begin position="38"/>
        <end position="48"/>
    </location>
</feature>
<dbReference type="GO" id="GO:0017056">
    <property type="term" value="F:structural constituent of nuclear pore"/>
    <property type="evidence" value="ECO:0007669"/>
    <property type="project" value="InterPro"/>
</dbReference>
<keyword evidence="2" id="KW-0813">Transport</keyword>
<evidence type="ECO:0000256" key="1">
    <source>
        <dbReference type="ARBA" id="ARBA00004567"/>
    </source>
</evidence>
<dbReference type="EMBL" id="OY731401">
    <property type="protein sequence ID" value="CAJ1950711.1"/>
    <property type="molecule type" value="Genomic_DNA"/>
</dbReference>
<feature type="compositionally biased region" description="Polar residues" evidence="8">
    <location>
        <begin position="9"/>
        <end position="27"/>
    </location>
</feature>
<dbReference type="PANTHER" id="PTHR13003:SF2">
    <property type="entry name" value="NUCLEAR PORE COMPLEX PROTEIN NUP107"/>
    <property type="match status" value="1"/>
</dbReference>
<evidence type="ECO:0000256" key="8">
    <source>
        <dbReference type="SAM" id="MobiDB-lite"/>
    </source>
</evidence>
<dbReference type="Gramene" id="rna-AYBTSS11_LOCUS14398">
    <property type="protein sequence ID" value="CAJ1950711.1"/>
    <property type="gene ID" value="gene-AYBTSS11_LOCUS14398"/>
</dbReference>
<keyword evidence="10" id="KW-1185">Reference proteome</keyword>
<dbReference type="Proteomes" id="UP001189624">
    <property type="component" value="Chromosome 4"/>
</dbReference>
<keyword evidence="6" id="KW-0906">Nuclear pore complex</keyword>
<feature type="region of interest" description="Disordered" evidence="8">
    <location>
        <begin position="1"/>
        <end position="48"/>
    </location>
</feature>
<keyword evidence="7" id="KW-0539">Nucleus</keyword>
<dbReference type="PANTHER" id="PTHR13003">
    <property type="entry name" value="NUP107-RELATED"/>
    <property type="match status" value="1"/>
</dbReference>
<accession>A0AA86SMJ9</accession>
<evidence type="ECO:0000313" key="10">
    <source>
        <dbReference type="Proteomes" id="UP001189624"/>
    </source>
</evidence>
<reference evidence="9" key="1">
    <citation type="submission" date="2023-10" db="EMBL/GenBank/DDBJ databases">
        <authorList>
            <person name="Domelevo Entfellner J.-B."/>
        </authorList>
    </citation>
    <scope>NUCLEOTIDE SEQUENCE</scope>
</reference>
<dbReference type="AlphaFoldDB" id="A0AA86SMJ9"/>